<keyword evidence="16" id="KW-1185">Reference proteome</keyword>
<comment type="function">
    <text evidence="12">Pectinolytic enzyme involved in the degradation of xylogalacturonan (xga), a galacturonan backbone heavily substituted with xylose, and which is one important component of the hairy regions of pectin. Activity requires a galacturonic acid backbone substituted with xylose.</text>
</comment>
<dbReference type="Pfam" id="PF00295">
    <property type="entry name" value="Glyco_hydro_28"/>
    <property type="match status" value="1"/>
</dbReference>
<dbReference type="GO" id="GO:0005576">
    <property type="term" value="C:extracellular region"/>
    <property type="evidence" value="ECO:0007669"/>
    <property type="project" value="UniProtKB-SubCell"/>
</dbReference>
<keyword evidence="10" id="KW-0961">Cell wall biogenesis/degradation</keyword>
<keyword evidence="11" id="KW-0624">Polysaccharide degradation</keyword>
<accession>A0A5N6WYF3</accession>
<evidence type="ECO:0000256" key="1">
    <source>
        <dbReference type="ARBA" id="ARBA00004613"/>
    </source>
</evidence>
<dbReference type="EMBL" id="ML741806">
    <property type="protein sequence ID" value="KAE8325642.1"/>
    <property type="molecule type" value="Genomic_DNA"/>
</dbReference>
<evidence type="ECO:0000256" key="2">
    <source>
        <dbReference type="ARBA" id="ARBA00008834"/>
    </source>
</evidence>
<dbReference type="GO" id="GO:0016829">
    <property type="term" value="F:lyase activity"/>
    <property type="evidence" value="ECO:0007669"/>
    <property type="project" value="UniProtKB-KW"/>
</dbReference>
<evidence type="ECO:0000256" key="7">
    <source>
        <dbReference type="ARBA" id="ARBA00023180"/>
    </source>
</evidence>
<dbReference type="PROSITE" id="PS00502">
    <property type="entry name" value="POLYGALACTURONASE"/>
    <property type="match status" value="1"/>
</dbReference>
<comment type="subcellular location">
    <subcellularLocation>
        <location evidence="1">Secreted</location>
    </subcellularLocation>
</comment>
<dbReference type="Proteomes" id="UP000325945">
    <property type="component" value="Unassembled WGS sequence"/>
</dbReference>
<evidence type="ECO:0000256" key="12">
    <source>
        <dbReference type="ARBA" id="ARBA00037278"/>
    </source>
</evidence>
<dbReference type="PANTHER" id="PTHR31736:SF9">
    <property type="entry name" value="ENDO-XYLOGALACTURONAN HYDROLASE A-RELATED"/>
    <property type="match status" value="1"/>
</dbReference>
<proteinExistence type="inferred from homology"/>
<evidence type="ECO:0000313" key="16">
    <source>
        <dbReference type="Proteomes" id="UP000325945"/>
    </source>
</evidence>
<dbReference type="InterPro" id="IPR011050">
    <property type="entry name" value="Pectin_lyase_fold/virulence"/>
</dbReference>
<reference evidence="16" key="1">
    <citation type="submission" date="2019-04" db="EMBL/GenBank/DDBJ databases">
        <title>Friends and foes A comparative genomics studyof 23 Aspergillus species from section Flavi.</title>
        <authorList>
            <consortium name="DOE Joint Genome Institute"/>
            <person name="Kjaerbolling I."/>
            <person name="Vesth T."/>
            <person name="Frisvad J.C."/>
            <person name="Nybo J.L."/>
            <person name="Theobald S."/>
            <person name="Kildgaard S."/>
            <person name="Isbrandt T."/>
            <person name="Kuo A."/>
            <person name="Sato A."/>
            <person name="Lyhne E.K."/>
            <person name="Kogle M.E."/>
            <person name="Wiebenga A."/>
            <person name="Kun R.S."/>
            <person name="Lubbers R.J."/>
            <person name="Makela M.R."/>
            <person name="Barry K."/>
            <person name="Chovatia M."/>
            <person name="Clum A."/>
            <person name="Daum C."/>
            <person name="Haridas S."/>
            <person name="He G."/>
            <person name="LaButti K."/>
            <person name="Lipzen A."/>
            <person name="Mondo S."/>
            <person name="Riley R."/>
            <person name="Salamov A."/>
            <person name="Simmons B.A."/>
            <person name="Magnuson J.K."/>
            <person name="Henrissat B."/>
            <person name="Mortensen U.H."/>
            <person name="Larsen T.O."/>
            <person name="Devries R.P."/>
            <person name="Grigoriev I.V."/>
            <person name="Machida M."/>
            <person name="Baker S.E."/>
            <person name="Andersen M.R."/>
        </authorList>
    </citation>
    <scope>NUCLEOTIDE SEQUENCE [LARGE SCALE GENOMIC DNA]</scope>
    <source>
        <strain evidence="16">CBS 130017</strain>
    </source>
</reference>
<dbReference type="InterPro" id="IPR000743">
    <property type="entry name" value="Glyco_hydro_28"/>
</dbReference>
<evidence type="ECO:0000256" key="10">
    <source>
        <dbReference type="ARBA" id="ARBA00023316"/>
    </source>
</evidence>
<gene>
    <name evidence="15" type="ORF">BDV39DRAFT_194253</name>
</gene>
<sequence length="413" mass="44651">MHPMADPFPRFGRYRYYGNGLASDQAKSLIRTLEERITTCTPVSAGSSSVDDAPSIYDATKECGNGGIIVIPEGKTFNIRSPLTFSECASCEFQLEGTLRFSDDLSFWNGTKAMIEVFNVNGLKFRSLTGSGLIDANGQAAWESFATDTSLRRPTMFMISNSTDILLDNFKARNPQGVFYSVGSQSARIAYSNLDLTAASSSSTQPKNTDGFDIGNSTYVTVDNINVVNQDDCIAFKAGLNYLTVQNITCDGSHGLSVGSLAKYADNVDTVQNVYVRGAVMKNSTKAAGIKIYPGGTEHGYGIVTNVTWEDITVDNCDYAFQVSACYNEDESYCEENPSNSTIKEITLKNFHGATTSRYSPTVAQFFCPVEGSKCQVQVDGWSVDAGSGTARVDCDNISSSTLGINCTQTTAY</sequence>
<keyword evidence="5" id="KW-0677">Repeat</keyword>
<evidence type="ECO:0000256" key="5">
    <source>
        <dbReference type="ARBA" id="ARBA00022737"/>
    </source>
</evidence>
<keyword evidence="8" id="KW-0119">Carbohydrate metabolism</keyword>
<dbReference type="SUPFAM" id="SSF51126">
    <property type="entry name" value="Pectin lyase-like"/>
    <property type="match status" value="1"/>
</dbReference>
<keyword evidence="7" id="KW-0325">Glycoprotein</keyword>
<evidence type="ECO:0000256" key="11">
    <source>
        <dbReference type="ARBA" id="ARBA00023326"/>
    </source>
</evidence>
<evidence type="ECO:0000313" key="15">
    <source>
        <dbReference type="EMBL" id="KAE8325642.1"/>
    </source>
</evidence>
<evidence type="ECO:0000256" key="13">
    <source>
        <dbReference type="PROSITE-ProRule" id="PRU10052"/>
    </source>
</evidence>
<feature type="active site" evidence="13">
    <location>
        <position position="254"/>
    </location>
</feature>
<dbReference type="AlphaFoldDB" id="A0A5N6WYF3"/>
<dbReference type="GO" id="GO:0000272">
    <property type="term" value="P:polysaccharide catabolic process"/>
    <property type="evidence" value="ECO:0007669"/>
    <property type="project" value="UniProtKB-KW"/>
</dbReference>
<keyword evidence="3" id="KW-0964">Secreted</keyword>
<protein>
    <submittedName>
        <fullName evidence="15">Pectin lyase fold/virulence factor</fullName>
    </submittedName>
</protein>
<keyword evidence="9 14" id="KW-0326">Glycosidase</keyword>
<name>A0A5N6WYF3_9EURO</name>
<dbReference type="GO" id="GO:0071555">
    <property type="term" value="P:cell wall organization"/>
    <property type="evidence" value="ECO:0007669"/>
    <property type="project" value="UniProtKB-KW"/>
</dbReference>
<organism evidence="15 16">
    <name type="scientific">Aspergillus sergii</name>
    <dbReference type="NCBI Taxonomy" id="1034303"/>
    <lineage>
        <taxon>Eukaryota</taxon>
        <taxon>Fungi</taxon>
        <taxon>Dikarya</taxon>
        <taxon>Ascomycota</taxon>
        <taxon>Pezizomycotina</taxon>
        <taxon>Eurotiomycetes</taxon>
        <taxon>Eurotiomycetidae</taxon>
        <taxon>Eurotiales</taxon>
        <taxon>Aspergillaceae</taxon>
        <taxon>Aspergillus</taxon>
        <taxon>Aspergillus subgen. Circumdati</taxon>
    </lineage>
</organism>
<keyword evidence="15" id="KW-0456">Lyase</keyword>
<dbReference type="PANTHER" id="PTHR31736">
    <property type="match status" value="1"/>
</dbReference>
<evidence type="ECO:0000256" key="6">
    <source>
        <dbReference type="ARBA" id="ARBA00022801"/>
    </source>
</evidence>
<keyword evidence="6 14" id="KW-0378">Hydrolase</keyword>
<evidence type="ECO:0000256" key="3">
    <source>
        <dbReference type="ARBA" id="ARBA00022525"/>
    </source>
</evidence>
<dbReference type="GO" id="GO:0004650">
    <property type="term" value="F:polygalacturonase activity"/>
    <property type="evidence" value="ECO:0007669"/>
    <property type="project" value="InterPro"/>
</dbReference>
<comment type="similarity">
    <text evidence="2 14">Belongs to the glycosyl hydrolase 28 family.</text>
</comment>
<dbReference type="InterPro" id="IPR012334">
    <property type="entry name" value="Pectin_lyas_fold"/>
</dbReference>
<evidence type="ECO:0000256" key="8">
    <source>
        <dbReference type="ARBA" id="ARBA00023277"/>
    </source>
</evidence>
<evidence type="ECO:0000256" key="9">
    <source>
        <dbReference type="ARBA" id="ARBA00023295"/>
    </source>
</evidence>
<keyword evidence="4" id="KW-0732">Signal</keyword>
<dbReference type="Gene3D" id="2.160.20.10">
    <property type="entry name" value="Single-stranded right-handed beta-helix, Pectin lyase-like"/>
    <property type="match status" value="1"/>
</dbReference>
<evidence type="ECO:0000256" key="14">
    <source>
        <dbReference type="RuleBase" id="RU361169"/>
    </source>
</evidence>
<evidence type="ECO:0000256" key="4">
    <source>
        <dbReference type="ARBA" id="ARBA00022729"/>
    </source>
</evidence>